<accession>A0A4Y7PSX8</accession>
<dbReference type="Proteomes" id="UP000294933">
    <property type="component" value="Unassembled WGS sequence"/>
</dbReference>
<keyword evidence="3" id="KW-1185">Reference proteome</keyword>
<protein>
    <submittedName>
        <fullName evidence="2">Uncharacterized protein</fullName>
    </submittedName>
</protein>
<dbReference type="VEuPathDB" id="FungiDB:BD410DRAFT_843011"/>
<evidence type="ECO:0000313" key="2">
    <source>
        <dbReference type="EMBL" id="TDL18156.1"/>
    </source>
</evidence>
<gene>
    <name evidence="2" type="ORF">BD410DRAFT_843011</name>
</gene>
<dbReference type="AlphaFoldDB" id="A0A4Y7PSX8"/>
<evidence type="ECO:0000313" key="3">
    <source>
        <dbReference type="Proteomes" id="UP000294933"/>
    </source>
</evidence>
<reference evidence="2 3" key="1">
    <citation type="submission" date="2018-06" db="EMBL/GenBank/DDBJ databases">
        <title>A transcriptomic atlas of mushroom development highlights an independent origin of complex multicellularity.</title>
        <authorList>
            <consortium name="DOE Joint Genome Institute"/>
            <person name="Krizsan K."/>
            <person name="Almasi E."/>
            <person name="Merenyi Z."/>
            <person name="Sahu N."/>
            <person name="Viragh M."/>
            <person name="Koszo T."/>
            <person name="Mondo S."/>
            <person name="Kiss B."/>
            <person name="Balint B."/>
            <person name="Kues U."/>
            <person name="Barry K."/>
            <person name="Hegedus J.C."/>
            <person name="Henrissat B."/>
            <person name="Johnson J."/>
            <person name="Lipzen A."/>
            <person name="Ohm R."/>
            <person name="Nagy I."/>
            <person name="Pangilinan J."/>
            <person name="Yan J."/>
            <person name="Xiong Y."/>
            <person name="Grigoriev I.V."/>
            <person name="Hibbett D.S."/>
            <person name="Nagy L.G."/>
        </authorList>
    </citation>
    <scope>NUCLEOTIDE SEQUENCE [LARGE SCALE GENOMIC DNA]</scope>
    <source>
        <strain evidence="2 3">SZMC22713</strain>
    </source>
</reference>
<name>A0A4Y7PSX8_9AGAM</name>
<feature type="region of interest" description="Disordered" evidence="1">
    <location>
        <begin position="1"/>
        <end position="26"/>
    </location>
</feature>
<evidence type="ECO:0000256" key="1">
    <source>
        <dbReference type="SAM" id="MobiDB-lite"/>
    </source>
</evidence>
<sequence>MDDHSTGDSAISTASPPLLPFHNEDRVPTPVSVEPEIVPSYDTEYFNHVYPPSQPSQYYSTVYSSEAEQPLYPPSALRDDTIINVDACLSSLRAIDSIDAEYIVLFTRQSTSPRGTFLHGPSVTLVFKGAAFLSHFKKTLPSFLADPFAFHHDLNVTIRGRLAAAIPARRSDVAPPSLGRIISIPQLTNLVMAIIEYHGGSGLVSSFSWRTQREILHTDVIATEVLRRYLENPAAVKDGNIFGDEIEDDDELPPLEEFSDFEEFEDDIKGFNDDMEEFSE</sequence>
<dbReference type="EMBL" id="ML170211">
    <property type="protein sequence ID" value="TDL18156.1"/>
    <property type="molecule type" value="Genomic_DNA"/>
</dbReference>
<organism evidence="2 3">
    <name type="scientific">Rickenella mellea</name>
    <dbReference type="NCBI Taxonomy" id="50990"/>
    <lineage>
        <taxon>Eukaryota</taxon>
        <taxon>Fungi</taxon>
        <taxon>Dikarya</taxon>
        <taxon>Basidiomycota</taxon>
        <taxon>Agaricomycotina</taxon>
        <taxon>Agaricomycetes</taxon>
        <taxon>Hymenochaetales</taxon>
        <taxon>Rickenellaceae</taxon>
        <taxon>Rickenella</taxon>
    </lineage>
</organism>
<proteinExistence type="predicted"/>